<accession>A0A0M3DDW5</accession>
<dbReference type="SMART" id="SM00947">
    <property type="entry name" value="Pro_CA"/>
    <property type="match status" value="1"/>
</dbReference>
<dbReference type="EC" id="4.2.1.1" evidence="2"/>
<keyword evidence="3 6" id="KW-0479">Metal-binding</keyword>
<dbReference type="InterPro" id="IPR036874">
    <property type="entry name" value="Carbonic_anhydrase_sf"/>
</dbReference>
<dbReference type="Pfam" id="PF00484">
    <property type="entry name" value="Pro_CA"/>
    <property type="match status" value="1"/>
</dbReference>
<feature type="binding site" evidence="6">
    <location>
        <position position="42"/>
    </location>
    <ligand>
        <name>Zn(2+)</name>
        <dbReference type="ChEBI" id="CHEBI:29105"/>
    </ligand>
</feature>
<dbReference type="EMBL" id="LBBT01000275">
    <property type="protein sequence ID" value="KKY00453.1"/>
    <property type="molecule type" value="Genomic_DNA"/>
</dbReference>
<gene>
    <name evidence="7" type="ORF">VN21_14055</name>
</gene>
<evidence type="ECO:0000256" key="1">
    <source>
        <dbReference type="ARBA" id="ARBA00006217"/>
    </source>
</evidence>
<evidence type="ECO:0000313" key="7">
    <source>
        <dbReference type="EMBL" id="KKY00453.1"/>
    </source>
</evidence>
<dbReference type="SUPFAM" id="SSF53056">
    <property type="entry name" value="beta-carbonic anhydrase, cab"/>
    <property type="match status" value="1"/>
</dbReference>
<reference evidence="7 8" key="1">
    <citation type="submission" date="2015-04" db="EMBL/GenBank/DDBJ databases">
        <title>Microcin producing Clostridium sp. JC272T.</title>
        <authorList>
            <person name="Jyothsna T."/>
            <person name="Sasikala C."/>
            <person name="Ramana C."/>
        </authorList>
    </citation>
    <scope>NUCLEOTIDE SEQUENCE [LARGE SCALE GENOMIC DNA]</scope>
    <source>
        <strain evidence="7 8">JC272</strain>
    </source>
</reference>
<sequence length="192" mass="21492">MSIENRKLDKILDFNRAFIQNKEYEKYETSKDPDKKIVILSCMDTRLTDLLPKAMNLKNGDAKIIKNAGATVLHPFGSIMRSIIVAIYEFEVDEVLIVGHEGCGMCNLNTENLINKIINKGVSIETINTLSNSGIEVKKWLHGFESVEDSIIDSVKMVKKHPLTPKDMIVHGLVMSPSTGEISIIVDGYKNK</sequence>
<dbReference type="PANTHER" id="PTHR43175:SF3">
    <property type="entry name" value="CARBON DISULFIDE HYDROLASE"/>
    <property type="match status" value="1"/>
</dbReference>
<dbReference type="OrthoDB" id="9792260at2"/>
<organism evidence="7 8">
    <name type="scientific">Paraclostridium benzoelyticum</name>
    <dbReference type="NCBI Taxonomy" id="1629550"/>
    <lineage>
        <taxon>Bacteria</taxon>
        <taxon>Bacillati</taxon>
        <taxon>Bacillota</taxon>
        <taxon>Clostridia</taxon>
        <taxon>Peptostreptococcales</taxon>
        <taxon>Peptostreptococcaceae</taxon>
        <taxon>Paraclostridium</taxon>
    </lineage>
</organism>
<feature type="binding site" evidence="6">
    <location>
        <position position="103"/>
    </location>
    <ligand>
        <name>Zn(2+)</name>
        <dbReference type="ChEBI" id="CHEBI:29105"/>
    </ligand>
</feature>
<feature type="binding site" evidence="6">
    <location>
        <position position="44"/>
    </location>
    <ligand>
        <name>Zn(2+)</name>
        <dbReference type="ChEBI" id="CHEBI:29105"/>
    </ligand>
</feature>
<evidence type="ECO:0000313" key="8">
    <source>
        <dbReference type="Proteomes" id="UP000034407"/>
    </source>
</evidence>
<name>A0A0M3DDW5_9FIRM</name>
<dbReference type="RefSeq" id="WP_046823816.1">
    <property type="nucleotide sequence ID" value="NZ_LBBT01000275.1"/>
</dbReference>
<dbReference type="PANTHER" id="PTHR43175">
    <property type="entry name" value="CARBONIC ANHYDRASE"/>
    <property type="match status" value="1"/>
</dbReference>
<feature type="binding site" evidence="6">
    <location>
        <position position="100"/>
    </location>
    <ligand>
        <name>Zn(2+)</name>
        <dbReference type="ChEBI" id="CHEBI:29105"/>
    </ligand>
</feature>
<comment type="cofactor">
    <cofactor evidence="6">
        <name>Zn(2+)</name>
        <dbReference type="ChEBI" id="CHEBI:29105"/>
    </cofactor>
    <text evidence="6">Binds 1 zinc ion per subunit.</text>
</comment>
<dbReference type="InterPro" id="IPR001765">
    <property type="entry name" value="Carbonic_anhydrase"/>
</dbReference>
<dbReference type="AlphaFoldDB" id="A0A0M3DDW5"/>
<comment type="similarity">
    <text evidence="1">Belongs to the beta-class carbonic anhydrase family.</text>
</comment>
<dbReference type="Gene3D" id="3.40.1050.10">
    <property type="entry name" value="Carbonic anhydrase"/>
    <property type="match status" value="1"/>
</dbReference>
<protein>
    <recommendedName>
        <fullName evidence="2">carbonic anhydrase</fullName>
        <ecNumber evidence="2">4.2.1.1</ecNumber>
    </recommendedName>
</protein>
<evidence type="ECO:0000256" key="5">
    <source>
        <dbReference type="ARBA" id="ARBA00048348"/>
    </source>
</evidence>
<dbReference type="Proteomes" id="UP000034407">
    <property type="component" value="Unassembled WGS sequence"/>
</dbReference>
<comment type="caution">
    <text evidence="7">The sequence shown here is derived from an EMBL/GenBank/DDBJ whole genome shotgun (WGS) entry which is preliminary data.</text>
</comment>
<dbReference type="PATRIC" id="fig|1629550.3.peg.2268"/>
<evidence type="ECO:0000256" key="6">
    <source>
        <dbReference type="PIRSR" id="PIRSR601765-1"/>
    </source>
</evidence>
<evidence type="ECO:0000256" key="3">
    <source>
        <dbReference type="ARBA" id="ARBA00022723"/>
    </source>
</evidence>
<keyword evidence="8" id="KW-1185">Reference proteome</keyword>
<evidence type="ECO:0000256" key="2">
    <source>
        <dbReference type="ARBA" id="ARBA00012925"/>
    </source>
</evidence>
<proteinExistence type="inferred from homology"/>
<dbReference type="GO" id="GO:0008270">
    <property type="term" value="F:zinc ion binding"/>
    <property type="evidence" value="ECO:0007669"/>
    <property type="project" value="InterPro"/>
</dbReference>
<keyword evidence="4 6" id="KW-0862">Zinc</keyword>
<evidence type="ECO:0000256" key="4">
    <source>
        <dbReference type="ARBA" id="ARBA00022833"/>
    </source>
</evidence>
<dbReference type="GO" id="GO:0004089">
    <property type="term" value="F:carbonate dehydratase activity"/>
    <property type="evidence" value="ECO:0007669"/>
    <property type="project" value="UniProtKB-EC"/>
</dbReference>
<comment type="catalytic activity">
    <reaction evidence="5">
        <text>hydrogencarbonate + H(+) = CO2 + H2O</text>
        <dbReference type="Rhea" id="RHEA:10748"/>
        <dbReference type="ChEBI" id="CHEBI:15377"/>
        <dbReference type="ChEBI" id="CHEBI:15378"/>
        <dbReference type="ChEBI" id="CHEBI:16526"/>
        <dbReference type="ChEBI" id="CHEBI:17544"/>
        <dbReference type="EC" id="4.2.1.1"/>
    </reaction>
</comment>
<dbReference type="CDD" id="cd03379">
    <property type="entry name" value="beta_CA_cladeD"/>
    <property type="match status" value="1"/>
</dbReference>